<organism evidence="16 17">
    <name type="scientific">Anaerosphaera aminiphila DSM 21120</name>
    <dbReference type="NCBI Taxonomy" id="1120995"/>
    <lineage>
        <taxon>Bacteria</taxon>
        <taxon>Bacillati</taxon>
        <taxon>Bacillota</taxon>
        <taxon>Tissierellia</taxon>
        <taxon>Tissierellales</taxon>
        <taxon>Peptoniphilaceae</taxon>
        <taxon>Anaerosphaera</taxon>
    </lineage>
</organism>
<keyword evidence="11 14" id="KW-0046">Antibiotic resistance</keyword>
<feature type="transmembrane region" description="Helical" evidence="14">
    <location>
        <begin position="276"/>
        <end position="301"/>
    </location>
</feature>
<evidence type="ECO:0000256" key="4">
    <source>
        <dbReference type="ARBA" id="ARBA00021546"/>
    </source>
</evidence>
<feature type="transmembrane region" description="Helical" evidence="14">
    <location>
        <begin position="440"/>
        <end position="461"/>
    </location>
</feature>
<evidence type="ECO:0000256" key="13">
    <source>
        <dbReference type="ARBA" id="ARBA00047540"/>
    </source>
</evidence>
<keyword evidence="10 14" id="KW-0472">Membrane</keyword>
<feature type="domain" description="Phosphatidylglycerol lysyltransferase C-terminal" evidence="15">
    <location>
        <begin position="526"/>
        <end position="815"/>
    </location>
</feature>
<evidence type="ECO:0000256" key="3">
    <source>
        <dbReference type="ARBA" id="ARBA00012014"/>
    </source>
</evidence>
<gene>
    <name evidence="14" type="primary">mprF</name>
    <name evidence="16" type="ORF">SAMN02745245_00742</name>
</gene>
<comment type="similarity">
    <text evidence="2 14">Belongs to the LPG synthase family.</text>
</comment>
<dbReference type="Pfam" id="PF03706">
    <property type="entry name" value="LPG_synthase_TM"/>
    <property type="match status" value="1"/>
</dbReference>
<keyword evidence="9 14" id="KW-0443">Lipid metabolism</keyword>
<protein>
    <recommendedName>
        <fullName evidence="4 14">Phosphatidylglycerol lysyltransferase</fullName>
        <ecNumber evidence="3 14">2.3.2.3</ecNumber>
    </recommendedName>
    <alternativeName>
        <fullName evidence="12 14">Lysylphosphatidylglycerol synthase</fullName>
    </alternativeName>
</protein>
<keyword evidence="6 14" id="KW-0808">Transferase</keyword>
<proteinExistence type="inferred from homology"/>
<evidence type="ECO:0000256" key="2">
    <source>
        <dbReference type="ARBA" id="ARBA00008627"/>
    </source>
</evidence>
<evidence type="ECO:0000256" key="5">
    <source>
        <dbReference type="ARBA" id="ARBA00022475"/>
    </source>
</evidence>
<feature type="transmembrane region" description="Helical" evidence="14">
    <location>
        <begin position="55"/>
        <end position="74"/>
    </location>
</feature>
<dbReference type="Proteomes" id="UP000184032">
    <property type="component" value="Unassembled WGS sequence"/>
</dbReference>
<feature type="transmembrane region" description="Helical" evidence="14">
    <location>
        <begin position="15"/>
        <end position="35"/>
    </location>
</feature>
<keyword evidence="8 14" id="KW-1133">Transmembrane helix</keyword>
<comment type="catalytic activity">
    <reaction evidence="13 14">
        <text>L-lysyl-tRNA(Lys) + a 1,2-diacyl-sn-glycero-3-phospho-(1'-sn-glycerol) = a 1,2-diacyl-sn-glycero-3-phospho-1'-(3'-O-L-lysyl)-sn-glycerol + tRNA(Lys)</text>
        <dbReference type="Rhea" id="RHEA:10668"/>
        <dbReference type="Rhea" id="RHEA-COMP:9696"/>
        <dbReference type="Rhea" id="RHEA-COMP:9697"/>
        <dbReference type="ChEBI" id="CHEBI:64716"/>
        <dbReference type="ChEBI" id="CHEBI:75792"/>
        <dbReference type="ChEBI" id="CHEBI:78442"/>
        <dbReference type="ChEBI" id="CHEBI:78529"/>
        <dbReference type="EC" id="2.3.2.3"/>
    </reaction>
</comment>
<feature type="transmembrane region" description="Helical" evidence="14">
    <location>
        <begin position="412"/>
        <end position="428"/>
    </location>
</feature>
<dbReference type="GO" id="GO:0006629">
    <property type="term" value="P:lipid metabolic process"/>
    <property type="evidence" value="ECO:0007669"/>
    <property type="project" value="UniProtKB-KW"/>
</dbReference>
<dbReference type="Pfam" id="PF09924">
    <property type="entry name" value="LPG_synthase_C"/>
    <property type="match status" value="1"/>
</dbReference>
<feature type="transmembrane region" description="Helical" evidence="14">
    <location>
        <begin position="481"/>
        <end position="501"/>
    </location>
</feature>
<dbReference type="NCBIfam" id="NF033480">
    <property type="entry name" value="bifunc_MprF"/>
    <property type="match status" value="1"/>
</dbReference>
<feature type="transmembrane region" description="Helical" evidence="14">
    <location>
        <begin position="313"/>
        <end position="335"/>
    </location>
</feature>
<dbReference type="InterPro" id="IPR051211">
    <property type="entry name" value="PG_lysyltransferase"/>
</dbReference>
<dbReference type="STRING" id="1120995.SAMN02745245_00742"/>
<feature type="transmembrane region" description="Helical" evidence="14">
    <location>
        <begin position="355"/>
        <end position="374"/>
    </location>
</feature>
<keyword evidence="5" id="KW-1003">Cell membrane</keyword>
<feature type="transmembrane region" description="Helical" evidence="14">
    <location>
        <begin position="386"/>
        <end position="406"/>
    </location>
</feature>
<evidence type="ECO:0000256" key="9">
    <source>
        <dbReference type="ARBA" id="ARBA00023098"/>
    </source>
</evidence>
<evidence type="ECO:0000256" key="11">
    <source>
        <dbReference type="ARBA" id="ARBA00023251"/>
    </source>
</evidence>
<keyword evidence="7 14" id="KW-0812">Transmembrane</keyword>
<dbReference type="PANTHER" id="PTHR34697:SF2">
    <property type="entry name" value="PHOSPHATIDYLGLYCEROL LYSYLTRANSFERASE"/>
    <property type="match status" value="1"/>
</dbReference>
<feature type="transmembrane region" description="Helical" evidence="14">
    <location>
        <begin position="236"/>
        <end position="256"/>
    </location>
</feature>
<dbReference type="PANTHER" id="PTHR34697">
    <property type="entry name" value="PHOSPHATIDYLGLYCEROL LYSYLTRANSFERASE"/>
    <property type="match status" value="1"/>
</dbReference>
<feature type="transmembrane region" description="Helical" evidence="14">
    <location>
        <begin position="128"/>
        <end position="151"/>
    </location>
</feature>
<feature type="transmembrane region" description="Helical" evidence="14">
    <location>
        <begin position="86"/>
        <end position="108"/>
    </location>
</feature>
<dbReference type="EMBL" id="FQXI01000003">
    <property type="protein sequence ID" value="SHH17580.1"/>
    <property type="molecule type" value="Genomic_DNA"/>
</dbReference>
<accession>A0A1M5QV12</accession>
<sequence>MINFLQGNSKNIKKILSISFTIFFFVFGIIELSRINFKEYSSLFLSLNYLERFEITLFGLIAFLFGSCYDFILCKYFNLDLKKSSILKVSFVAQGFNNFLSFGGLAGAKIRVDMFGNEGVDRDTTFKISLGALVSEILGLIVLIIPALYMMGSNLNKYIYLLAILVLYIPAYFLLGKFKPNKLKNIADKNFPYSFLDSGVKTKLLLGSIVDWVVVALFFSQVVRIINPEISINKSVFVYVIATLIGILSFIPGGLGSFDLTAMVLFGSMGYSTSHIFISLVIYRISYYVVPWLISVSIYVVSEFKNRTKKVIVSQQVISIVLSILIFFSGLTLILSAATPEMLYRIRLVDNVFPMAIREISRGITIIIGILLIVMSRGIALKIKRVYKLSLYSLLFGAMLCIFKGFDYEETFILLLYAFLLYISRDIYNKEHVSTRPRDYFSLEMTIFIVLVLYVVIYNITHDINFYYSEQAYSVKWLMANPLKVILFLLFLAFVLSMFMFTRKKYLQFEDVSEESIGSFVNFMKDYSGNHFTHMFFTRDKNYFINSKNTVLMQYRTRNDNLIVLGDPVGLEDDFEESIDEIIDFAESYDMKVSFYEVLGKNLEIYSNQGFSAIKLGEEATVNLSEFSLEGNKNKNLRRIEKKMESGNYKFEFVYPPFEDSFLNRLKEISDSWLGGKEEMGYSIGRFDRYYLNCAPIAILKNEEDMIFSFATFFPIVNTKKFSVDLMRFDRENSIGGEMDMLFISLLQWGKENGYESFYFGMAPLSNVGTKRYSGTKERVLKLVYEYGNQLYSFKGLRSYKEKFHPKWSGRYLIYKNDINLPDILISLLHLIHHTNSDNEI</sequence>
<evidence type="ECO:0000256" key="6">
    <source>
        <dbReference type="ARBA" id="ARBA00022679"/>
    </source>
</evidence>
<feature type="transmembrane region" description="Helical" evidence="14">
    <location>
        <begin position="158"/>
        <end position="175"/>
    </location>
</feature>
<dbReference type="InterPro" id="IPR016181">
    <property type="entry name" value="Acyl_CoA_acyltransferase"/>
</dbReference>
<dbReference type="GO" id="GO:0005886">
    <property type="term" value="C:plasma membrane"/>
    <property type="evidence" value="ECO:0007669"/>
    <property type="project" value="UniProtKB-SubCell"/>
</dbReference>
<evidence type="ECO:0000256" key="10">
    <source>
        <dbReference type="ARBA" id="ARBA00023136"/>
    </source>
</evidence>
<reference evidence="16 17" key="1">
    <citation type="submission" date="2016-11" db="EMBL/GenBank/DDBJ databases">
        <authorList>
            <person name="Jaros S."/>
            <person name="Januszkiewicz K."/>
            <person name="Wedrychowicz H."/>
        </authorList>
    </citation>
    <scope>NUCLEOTIDE SEQUENCE [LARGE SCALE GENOMIC DNA]</scope>
    <source>
        <strain evidence="16 17">DSM 21120</strain>
    </source>
</reference>
<evidence type="ECO:0000256" key="8">
    <source>
        <dbReference type="ARBA" id="ARBA00022989"/>
    </source>
</evidence>
<comment type="function">
    <text evidence="14">Catalyzes the transfer of a lysyl group from L-lysyl-tRNA(Lys) to membrane-bound phosphatidylglycerol (PG), which produces lysylphosphatidylglycerol (LPG), a major component of the bacterial membrane with a positive net charge. LPG synthesis contributes to bacterial virulence as it is involved in the resistance mechanism against cationic antimicrobial peptides (CAMP) produces by the host's immune system (defensins, cathelicidins) and by the competing microorganisms.</text>
</comment>
<feature type="transmembrane region" description="Helical" evidence="14">
    <location>
        <begin position="204"/>
        <end position="224"/>
    </location>
</feature>
<dbReference type="SUPFAM" id="SSF55729">
    <property type="entry name" value="Acyl-CoA N-acyltransferases (Nat)"/>
    <property type="match status" value="1"/>
</dbReference>
<dbReference type="InterPro" id="IPR022791">
    <property type="entry name" value="L-PG_synthase/AglD"/>
</dbReference>
<evidence type="ECO:0000313" key="16">
    <source>
        <dbReference type="EMBL" id="SHH17580.1"/>
    </source>
</evidence>
<keyword evidence="17" id="KW-1185">Reference proteome</keyword>
<name>A0A1M5QV12_9FIRM</name>
<evidence type="ECO:0000256" key="7">
    <source>
        <dbReference type="ARBA" id="ARBA00022692"/>
    </source>
</evidence>
<evidence type="ECO:0000256" key="12">
    <source>
        <dbReference type="ARBA" id="ARBA00031899"/>
    </source>
</evidence>
<dbReference type="AlphaFoldDB" id="A0A1M5QV12"/>
<evidence type="ECO:0000256" key="1">
    <source>
        <dbReference type="ARBA" id="ARBA00004651"/>
    </source>
</evidence>
<dbReference type="GO" id="GO:0055091">
    <property type="term" value="P:phospholipid homeostasis"/>
    <property type="evidence" value="ECO:0007669"/>
    <property type="project" value="TreeGrafter"/>
</dbReference>
<dbReference type="EC" id="2.3.2.3" evidence="3 14"/>
<evidence type="ECO:0000259" key="15">
    <source>
        <dbReference type="Pfam" id="PF09924"/>
    </source>
</evidence>
<evidence type="ECO:0000313" key="17">
    <source>
        <dbReference type="Proteomes" id="UP000184032"/>
    </source>
</evidence>
<evidence type="ECO:0000256" key="14">
    <source>
        <dbReference type="RuleBase" id="RU363042"/>
    </source>
</evidence>
<dbReference type="GO" id="GO:0050071">
    <property type="term" value="F:phosphatidylglycerol lysyltransferase activity"/>
    <property type="evidence" value="ECO:0007669"/>
    <property type="project" value="UniProtKB-EC"/>
</dbReference>
<dbReference type="OrthoDB" id="145485at2"/>
<dbReference type="RefSeq" id="WP_073183875.1">
    <property type="nucleotide sequence ID" value="NZ_FQXI01000003.1"/>
</dbReference>
<dbReference type="GO" id="GO:0046677">
    <property type="term" value="P:response to antibiotic"/>
    <property type="evidence" value="ECO:0007669"/>
    <property type="project" value="UniProtKB-KW"/>
</dbReference>
<comment type="subcellular location">
    <subcellularLocation>
        <location evidence="1 14">Cell membrane</location>
        <topology evidence="1 14">Multi-pass membrane protein</topology>
    </subcellularLocation>
</comment>
<dbReference type="InterPro" id="IPR024320">
    <property type="entry name" value="LPG_synthase_C"/>
</dbReference>